<accession>Q4RLN1</accession>
<dbReference type="InterPro" id="IPR000219">
    <property type="entry name" value="DH_dom"/>
</dbReference>
<dbReference type="GO" id="GO:0005829">
    <property type="term" value="C:cytosol"/>
    <property type="evidence" value="ECO:0007669"/>
    <property type="project" value="UniProtKB-ARBA"/>
</dbReference>
<feature type="compositionally biased region" description="Polar residues" evidence="2">
    <location>
        <begin position="75"/>
        <end position="91"/>
    </location>
</feature>
<dbReference type="InterPro" id="IPR055251">
    <property type="entry name" value="SOS1_NGEF_PH"/>
</dbReference>
<dbReference type="GO" id="GO:0031267">
    <property type="term" value="F:small GTPase binding"/>
    <property type="evidence" value="ECO:0007669"/>
    <property type="project" value="TreeGrafter"/>
</dbReference>
<dbReference type="KEGG" id="tng:GSTEN00032413G001"/>
<gene>
    <name evidence="4" type="ORF">GSTENG00032413001</name>
</gene>
<dbReference type="InterPro" id="IPR011993">
    <property type="entry name" value="PH-like_dom_sf"/>
</dbReference>
<dbReference type="GO" id="GO:0005085">
    <property type="term" value="F:guanyl-nucleotide exchange factor activity"/>
    <property type="evidence" value="ECO:0007669"/>
    <property type="project" value="InterPro"/>
</dbReference>
<dbReference type="AlphaFoldDB" id="Q4RLN1"/>
<dbReference type="Gene3D" id="1.20.900.10">
    <property type="entry name" value="Dbl homology (DH) domain"/>
    <property type="match status" value="1"/>
</dbReference>
<evidence type="ECO:0000313" key="4">
    <source>
        <dbReference type="EMBL" id="CAG10701.1"/>
    </source>
</evidence>
<dbReference type="CDD" id="cd13243">
    <property type="entry name" value="PH_PLEKHG1_G2_G3"/>
    <property type="match status" value="1"/>
</dbReference>
<dbReference type="FunFam" id="1.20.900.10:FF:000019">
    <property type="entry name" value="Pleckstrin homology domain-containing family G member 1"/>
    <property type="match status" value="1"/>
</dbReference>
<dbReference type="OrthoDB" id="1594986at2759"/>
<dbReference type="Gene3D" id="2.30.29.30">
    <property type="entry name" value="Pleckstrin-homology domain (PH domain)/Phosphotyrosine-binding domain (PTB)"/>
    <property type="match status" value="1"/>
</dbReference>
<dbReference type="SUPFAM" id="SSF48065">
    <property type="entry name" value="DBL homology domain (DH-domain)"/>
    <property type="match status" value="1"/>
</dbReference>
<protein>
    <submittedName>
        <fullName evidence="4">(spotted green pufferfish) hypothetical protein</fullName>
    </submittedName>
</protein>
<reference evidence="4" key="2">
    <citation type="submission" date="2004-02" db="EMBL/GenBank/DDBJ databases">
        <authorList>
            <consortium name="Genoscope"/>
            <consortium name="Whitehead Institute Centre for Genome Research"/>
        </authorList>
    </citation>
    <scope>NUCLEOTIDE SEQUENCE</scope>
</reference>
<dbReference type="PANTHER" id="PTHR45924:SF4">
    <property type="entry name" value="PLECKSTRIN HOMOLOGY DOMAIN-CONTAINING FAMILY G MEMBER 3"/>
    <property type="match status" value="1"/>
</dbReference>
<dbReference type="Pfam" id="PF22697">
    <property type="entry name" value="SOS1_NGEF_PH"/>
    <property type="match status" value="1"/>
</dbReference>
<dbReference type="SMART" id="SM00325">
    <property type="entry name" value="RhoGEF"/>
    <property type="match status" value="1"/>
</dbReference>
<sequence length="729" mass="81463">EGERPVSLVSTLSSDSSRDGHSLFGSTATLPSSTTPPIQSEEDIDLELSPAEGTSSQAGDQSPALTGSRRRWNEQLASNGMRNQWNGNTGSSKREASGESPYIPDCPVIADTMEPNPKLTYVDRVVMEIIETERMYVKDLRSIVEDYLAHIIDMSNLPIRPEQVCDLFGNIEDIYEFNSELLQSLDMCDSDPVAIAQCFVDKSEYFQIYTQYCTNYPNSVAALTDCMRNKTLAKFFRDRQASLKCSLPLGSYLLKPVQRILKYHLLLQEIAKHLDLHEEGYEVVQEAIDTMTGVAWYINDMKRKHEHAVRVQEIQSLLINWKGPDLTTYGELVLEGTFHVLRAKNTRTLFLFDRMLLITKKRGEHYVYKTHISCSTLMLLDTAKDPLLFSVLHFKHPKQPHTVQAREATLDIPNSPGKYHYSPERLKRTELCQKEEFHLGRRNGRRSSVFHAAVLKVSASNPNGPLLSLVCVREIHISPGAALPSLCHLYSLAVTLWLLHINRPPFYDFTLQHADSEGALLGERCPLQAASDVGTPASGLDEPPAEGQCAEDPSPRRGSQEQLSPADSDTKVGSSPSEGGMELEEAKGEKEEEEEEEDSYKEDILLEDDQVADFASSVLAAISCWQYKARALLSTHFTTVRVSDTHSFHTSGTLSPSSQILRRSFAVGGSDCFRPLFKHKQNLLTPLLHPLTGWVTCSLHDLAFGPLHALMCPPLILLLSSKSPSFFLL</sequence>
<name>Q4RLN1_TETNG</name>
<dbReference type="GO" id="GO:2000114">
    <property type="term" value="P:regulation of establishment of cell polarity"/>
    <property type="evidence" value="ECO:0007669"/>
    <property type="project" value="TreeGrafter"/>
</dbReference>
<dbReference type="PANTHER" id="PTHR45924">
    <property type="entry name" value="FI17866P1"/>
    <property type="match status" value="1"/>
</dbReference>
<keyword evidence="1" id="KW-0597">Phosphoprotein</keyword>
<dbReference type="InterPro" id="IPR035899">
    <property type="entry name" value="DBL_dom_sf"/>
</dbReference>
<organism evidence="4">
    <name type="scientific">Tetraodon nigroviridis</name>
    <name type="common">Spotted green pufferfish</name>
    <name type="synonym">Chelonodon nigroviridis</name>
    <dbReference type="NCBI Taxonomy" id="99883"/>
    <lineage>
        <taxon>Eukaryota</taxon>
        <taxon>Metazoa</taxon>
        <taxon>Chordata</taxon>
        <taxon>Craniata</taxon>
        <taxon>Vertebrata</taxon>
        <taxon>Euteleostomi</taxon>
        <taxon>Actinopterygii</taxon>
        <taxon>Neopterygii</taxon>
        <taxon>Teleostei</taxon>
        <taxon>Neoteleostei</taxon>
        <taxon>Acanthomorphata</taxon>
        <taxon>Eupercaria</taxon>
        <taxon>Tetraodontiformes</taxon>
        <taxon>Tetradontoidea</taxon>
        <taxon>Tetraodontidae</taxon>
        <taxon>Tetraodon</taxon>
    </lineage>
</organism>
<dbReference type="EMBL" id="CAAE01015019">
    <property type="protein sequence ID" value="CAG10701.1"/>
    <property type="molecule type" value="Genomic_DNA"/>
</dbReference>
<reference evidence="4" key="1">
    <citation type="journal article" date="2004" name="Nature">
        <title>Genome duplication in the teleost fish Tetraodon nigroviridis reveals the early vertebrate proto-karyotype.</title>
        <authorList>
            <person name="Jaillon O."/>
            <person name="Aury J.-M."/>
            <person name="Brunet F."/>
            <person name="Petit J.-L."/>
            <person name="Stange-Thomann N."/>
            <person name="Mauceli E."/>
            <person name="Bouneau L."/>
            <person name="Fischer C."/>
            <person name="Ozouf-Costaz C."/>
            <person name="Bernot A."/>
            <person name="Nicaud S."/>
            <person name="Jaffe D."/>
            <person name="Fisher S."/>
            <person name="Lutfalla G."/>
            <person name="Dossat C."/>
            <person name="Segurens B."/>
            <person name="Dasilva C."/>
            <person name="Salanoubat M."/>
            <person name="Levy M."/>
            <person name="Boudet N."/>
            <person name="Castellano S."/>
            <person name="Anthouard V."/>
            <person name="Jubin C."/>
            <person name="Castelli V."/>
            <person name="Katinka M."/>
            <person name="Vacherie B."/>
            <person name="Biemont C."/>
            <person name="Skalli Z."/>
            <person name="Cattolico L."/>
            <person name="Poulain J."/>
            <person name="De Berardinis V."/>
            <person name="Cruaud C."/>
            <person name="Duprat S."/>
            <person name="Brottier P."/>
            <person name="Coutanceau J.-P."/>
            <person name="Gouzy J."/>
            <person name="Parra G."/>
            <person name="Lardier G."/>
            <person name="Chapple C."/>
            <person name="McKernan K.J."/>
            <person name="McEwan P."/>
            <person name="Bosak S."/>
            <person name="Kellis M."/>
            <person name="Volff J.-N."/>
            <person name="Guigo R."/>
            <person name="Zody M.C."/>
            <person name="Mesirov J."/>
            <person name="Lindblad-Toh K."/>
            <person name="Birren B."/>
            <person name="Nusbaum C."/>
            <person name="Kahn D."/>
            <person name="Robinson-Rechavi M."/>
            <person name="Laudet V."/>
            <person name="Schachter V."/>
            <person name="Quetier F."/>
            <person name="Saurin W."/>
            <person name="Scarpelli C."/>
            <person name="Wincker P."/>
            <person name="Lander E.S."/>
            <person name="Weissenbach J."/>
            <person name="Roest Crollius H."/>
        </authorList>
    </citation>
    <scope>NUCLEOTIDE SEQUENCE [LARGE SCALE GENOMIC DNA]</scope>
</reference>
<dbReference type="Pfam" id="PF00621">
    <property type="entry name" value="RhoGEF"/>
    <property type="match status" value="1"/>
</dbReference>
<feature type="non-terminal residue" evidence="4">
    <location>
        <position position="729"/>
    </location>
</feature>
<dbReference type="CDD" id="cd00160">
    <property type="entry name" value="RhoGEF"/>
    <property type="match status" value="1"/>
</dbReference>
<feature type="compositionally biased region" description="Polar residues" evidence="2">
    <location>
        <begin position="52"/>
        <end position="65"/>
    </location>
</feature>
<feature type="domain" description="DH" evidence="3">
    <location>
        <begin position="121"/>
        <end position="301"/>
    </location>
</feature>
<evidence type="ECO:0000256" key="1">
    <source>
        <dbReference type="ARBA" id="ARBA00022553"/>
    </source>
</evidence>
<feature type="compositionally biased region" description="Acidic residues" evidence="2">
    <location>
        <begin position="591"/>
        <end position="600"/>
    </location>
</feature>
<feature type="compositionally biased region" description="Low complexity" evidence="2">
    <location>
        <begin position="26"/>
        <end position="37"/>
    </location>
</feature>
<feature type="compositionally biased region" description="Polar residues" evidence="2">
    <location>
        <begin position="560"/>
        <end position="577"/>
    </location>
</feature>
<dbReference type="PROSITE" id="PS50010">
    <property type="entry name" value="DH_2"/>
    <property type="match status" value="1"/>
</dbReference>
<dbReference type="InterPro" id="IPR043324">
    <property type="entry name" value="PH_PLEKHG1_G2_G3"/>
</dbReference>
<feature type="region of interest" description="Disordered" evidence="2">
    <location>
        <begin position="1"/>
        <end position="102"/>
    </location>
</feature>
<evidence type="ECO:0000256" key="2">
    <source>
        <dbReference type="SAM" id="MobiDB-lite"/>
    </source>
</evidence>
<proteinExistence type="predicted"/>
<dbReference type="SUPFAM" id="SSF50729">
    <property type="entry name" value="PH domain-like"/>
    <property type="match status" value="1"/>
</dbReference>
<evidence type="ECO:0000259" key="3">
    <source>
        <dbReference type="PROSITE" id="PS50010"/>
    </source>
</evidence>
<feature type="compositionally biased region" description="Low complexity" evidence="2">
    <location>
        <begin position="1"/>
        <end position="15"/>
    </location>
</feature>
<comment type="caution">
    <text evidence="4">The sequence shown here is derived from an EMBL/GenBank/DDBJ whole genome shotgun (WGS) entry which is preliminary data.</text>
</comment>
<feature type="region of interest" description="Disordered" evidence="2">
    <location>
        <begin position="531"/>
        <end position="600"/>
    </location>
</feature>